<dbReference type="Proteomes" id="UP001221898">
    <property type="component" value="Unassembled WGS sequence"/>
</dbReference>
<name>A0AAD7T790_9TELE</name>
<protein>
    <submittedName>
        <fullName evidence="1">Uncharacterized protein</fullName>
    </submittedName>
</protein>
<sequence>MRSPLPDVLGAAEKPISRPAGFRDLGLPKLNLAPPSHLHPLSRASAAALSITDLRSRRPQNWNWNLPAAIYESPCSHPSVTCHSSLCQ</sequence>
<proteinExistence type="predicted"/>
<keyword evidence="2" id="KW-1185">Reference proteome</keyword>
<accession>A0AAD7T790</accession>
<organism evidence="1 2">
    <name type="scientific">Aldrovandia affinis</name>
    <dbReference type="NCBI Taxonomy" id="143900"/>
    <lineage>
        <taxon>Eukaryota</taxon>
        <taxon>Metazoa</taxon>
        <taxon>Chordata</taxon>
        <taxon>Craniata</taxon>
        <taxon>Vertebrata</taxon>
        <taxon>Euteleostomi</taxon>
        <taxon>Actinopterygii</taxon>
        <taxon>Neopterygii</taxon>
        <taxon>Teleostei</taxon>
        <taxon>Notacanthiformes</taxon>
        <taxon>Halosauridae</taxon>
        <taxon>Aldrovandia</taxon>
    </lineage>
</organism>
<evidence type="ECO:0000313" key="2">
    <source>
        <dbReference type="Proteomes" id="UP001221898"/>
    </source>
</evidence>
<comment type="caution">
    <text evidence="1">The sequence shown here is derived from an EMBL/GenBank/DDBJ whole genome shotgun (WGS) entry which is preliminary data.</text>
</comment>
<gene>
    <name evidence="1" type="ORF">AAFF_G00008300</name>
</gene>
<evidence type="ECO:0000313" key="1">
    <source>
        <dbReference type="EMBL" id="KAJ8415132.1"/>
    </source>
</evidence>
<dbReference type="AlphaFoldDB" id="A0AAD7T790"/>
<reference evidence="1" key="1">
    <citation type="journal article" date="2023" name="Science">
        <title>Genome structures resolve the early diversification of teleost fishes.</title>
        <authorList>
            <person name="Parey E."/>
            <person name="Louis A."/>
            <person name="Montfort J."/>
            <person name="Bouchez O."/>
            <person name="Roques C."/>
            <person name="Iampietro C."/>
            <person name="Lluch J."/>
            <person name="Castinel A."/>
            <person name="Donnadieu C."/>
            <person name="Desvignes T."/>
            <person name="Floi Bucao C."/>
            <person name="Jouanno E."/>
            <person name="Wen M."/>
            <person name="Mejri S."/>
            <person name="Dirks R."/>
            <person name="Jansen H."/>
            <person name="Henkel C."/>
            <person name="Chen W.J."/>
            <person name="Zahm M."/>
            <person name="Cabau C."/>
            <person name="Klopp C."/>
            <person name="Thompson A.W."/>
            <person name="Robinson-Rechavi M."/>
            <person name="Braasch I."/>
            <person name="Lecointre G."/>
            <person name="Bobe J."/>
            <person name="Postlethwait J.H."/>
            <person name="Berthelot C."/>
            <person name="Roest Crollius H."/>
            <person name="Guiguen Y."/>
        </authorList>
    </citation>
    <scope>NUCLEOTIDE SEQUENCE</scope>
    <source>
        <strain evidence="1">NC1722</strain>
    </source>
</reference>
<dbReference type="EMBL" id="JAINUG010000010">
    <property type="protein sequence ID" value="KAJ8415132.1"/>
    <property type="molecule type" value="Genomic_DNA"/>
</dbReference>